<dbReference type="Gene3D" id="6.10.140.2220">
    <property type="match status" value="1"/>
</dbReference>
<dbReference type="PANTHER" id="PTHR10379:SF14">
    <property type="entry name" value="NERVY, ISOFORM D"/>
    <property type="match status" value="1"/>
</dbReference>
<evidence type="ECO:0000313" key="15">
    <source>
        <dbReference type="Proteomes" id="UP000663828"/>
    </source>
</evidence>
<dbReference type="EMBL" id="CAJNOR010000104">
    <property type="protein sequence ID" value="CAF0798562.1"/>
    <property type="molecule type" value="Genomic_DNA"/>
</dbReference>
<dbReference type="InterPro" id="IPR003894">
    <property type="entry name" value="TAFH_NHR1"/>
</dbReference>
<dbReference type="EMBL" id="CAJNOJ010000014">
    <property type="protein sequence ID" value="CAF0808338.1"/>
    <property type="molecule type" value="Genomic_DNA"/>
</dbReference>
<sequence>MPIDMSENSISPAPITMITDANNAESSSSLTTTITLNNDKSPPLSFTVQNTPRPNSPIQTLSKQLDKLRRFLSTLYYFGTDISNEIGERVRILITALVNNALSVEEFHAKLQATTNFPLRPFALPFLKSTLPILQKEMSELARQSKQSVSQYIVQNEELIFLSRDILENELSPPKEPINENGKRKFSDDLNEVEERPYATKRAVVNHRMYQNTIRRDKDRSFSSYLREYTNDHKDSDDEWKNAENMLNCILEMVTKSKRVLFVLQQKDIHLRRLIETNELEWRRRHAELLTQTDDRISEIRRKAEETVLEIKRQSIIDLQKAVTQSEQKSNDLLLREREQYQRLKAQTFEEAYTLLNRQQDGPEHCWHCGRKAIETCSGCNVARYCGQFCQHRDWESHQKLCGADLKRKLHDNPHLHYRSSPKTTSSNLPKDDSIIPTILNASSSPVKDNTNERSEGNNDEIPLVKSESN</sequence>
<evidence type="ECO:0000256" key="10">
    <source>
        <dbReference type="SAM" id="MobiDB-lite"/>
    </source>
</evidence>
<dbReference type="InterPro" id="IPR013289">
    <property type="entry name" value="CBFA2T1/2/3"/>
</dbReference>
<evidence type="ECO:0000313" key="13">
    <source>
        <dbReference type="EMBL" id="CAF0798562.1"/>
    </source>
</evidence>
<dbReference type="SMART" id="SM00549">
    <property type="entry name" value="TAFH"/>
    <property type="match status" value="1"/>
</dbReference>
<evidence type="ECO:0000259" key="11">
    <source>
        <dbReference type="PROSITE" id="PS50865"/>
    </source>
</evidence>
<evidence type="ECO:0000256" key="4">
    <source>
        <dbReference type="ARBA" id="ARBA00022771"/>
    </source>
</evidence>
<keyword evidence="7" id="KW-0804">Transcription</keyword>
<reference evidence="14" key="1">
    <citation type="submission" date="2021-02" db="EMBL/GenBank/DDBJ databases">
        <authorList>
            <person name="Nowell W R."/>
        </authorList>
    </citation>
    <scope>NUCLEOTIDE SEQUENCE</scope>
</reference>
<dbReference type="PROSITE" id="PS50865">
    <property type="entry name" value="ZF_MYND_2"/>
    <property type="match status" value="1"/>
</dbReference>
<keyword evidence="3" id="KW-0479">Metal-binding</keyword>
<dbReference type="GO" id="GO:0003714">
    <property type="term" value="F:transcription corepressor activity"/>
    <property type="evidence" value="ECO:0007669"/>
    <property type="project" value="InterPro"/>
</dbReference>
<keyword evidence="6" id="KW-0805">Transcription regulation</keyword>
<dbReference type="PRINTS" id="PR01875">
    <property type="entry name" value="ETOFAMILY"/>
</dbReference>
<evidence type="ECO:0000256" key="1">
    <source>
        <dbReference type="ARBA" id="ARBA00004123"/>
    </source>
</evidence>
<gene>
    <name evidence="14" type="ORF">EDS130_LOCUS5215</name>
    <name evidence="13" type="ORF">XAT740_LOCUS2857</name>
</gene>
<dbReference type="SUPFAM" id="SSF158553">
    <property type="entry name" value="TAFH domain-like"/>
    <property type="match status" value="1"/>
</dbReference>
<dbReference type="InterPro" id="IPR014896">
    <property type="entry name" value="NHR2"/>
</dbReference>
<evidence type="ECO:0000256" key="6">
    <source>
        <dbReference type="ARBA" id="ARBA00023015"/>
    </source>
</evidence>
<dbReference type="SUPFAM" id="SSF144232">
    <property type="entry name" value="HIT/MYND zinc finger-like"/>
    <property type="match status" value="1"/>
</dbReference>
<keyword evidence="2" id="KW-0678">Repressor</keyword>
<proteinExistence type="predicted"/>
<dbReference type="GO" id="GO:0005634">
    <property type="term" value="C:nucleus"/>
    <property type="evidence" value="ECO:0007669"/>
    <property type="project" value="UniProtKB-SubCell"/>
</dbReference>
<accession>A0A813T9I4</accession>
<protein>
    <submittedName>
        <fullName evidence="14">Uncharacterized protein</fullName>
    </submittedName>
</protein>
<evidence type="ECO:0000256" key="2">
    <source>
        <dbReference type="ARBA" id="ARBA00022491"/>
    </source>
</evidence>
<feature type="region of interest" description="Disordered" evidence="10">
    <location>
        <begin position="413"/>
        <end position="470"/>
    </location>
</feature>
<keyword evidence="15" id="KW-1185">Reference proteome</keyword>
<evidence type="ECO:0000256" key="8">
    <source>
        <dbReference type="ARBA" id="ARBA00023242"/>
    </source>
</evidence>
<dbReference type="InterPro" id="IPR002893">
    <property type="entry name" value="Znf_MYND"/>
</dbReference>
<dbReference type="PROSITE" id="PS51119">
    <property type="entry name" value="TAFH"/>
    <property type="match status" value="1"/>
</dbReference>
<dbReference type="GO" id="GO:0008270">
    <property type="term" value="F:zinc ion binding"/>
    <property type="evidence" value="ECO:0007669"/>
    <property type="project" value="UniProtKB-KW"/>
</dbReference>
<evidence type="ECO:0000256" key="9">
    <source>
        <dbReference type="PROSITE-ProRule" id="PRU00134"/>
    </source>
</evidence>
<evidence type="ECO:0000256" key="5">
    <source>
        <dbReference type="ARBA" id="ARBA00022833"/>
    </source>
</evidence>
<comment type="caution">
    <text evidence="14">The sequence shown here is derived from an EMBL/GenBank/DDBJ whole genome shotgun (WGS) entry which is preliminary data.</text>
</comment>
<dbReference type="GO" id="GO:0006351">
    <property type="term" value="P:DNA-templated transcription"/>
    <property type="evidence" value="ECO:0007669"/>
    <property type="project" value="InterPro"/>
</dbReference>
<dbReference type="Proteomes" id="UP000663828">
    <property type="component" value="Unassembled WGS sequence"/>
</dbReference>
<keyword evidence="4 9" id="KW-0863">Zinc-finger</keyword>
<dbReference type="Gene3D" id="6.10.250.230">
    <property type="match status" value="1"/>
</dbReference>
<dbReference type="PANTHER" id="PTHR10379">
    <property type="entry name" value="MTG8 ETO EIGHT TWENTY ONE PROTEIN"/>
    <property type="match status" value="1"/>
</dbReference>
<evidence type="ECO:0000313" key="14">
    <source>
        <dbReference type="EMBL" id="CAF0808338.1"/>
    </source>
</evidence>
<dbReference type="AlphaFoldDB" id="A0A813T9I4"/>
<dbReference type="Gene3D" id="1.20.120.1110">
    <property type="entry name" value="TAFH/NHR1 domain"/>
    <property type="match status" value="1"/>
</dbReference>
<name>A0A813T9I4_ADIRI</name>
<evidence type="ECO:0000259" key="12">
    <source>
        <dbReference type="PROSITE" id="PS51119"/>
    </source>
</evidence>
<feature type="domain" description="TAFH" evidence="12">
    <location>
        <begin position="62"/>
        <end position="157"/>
    </location>
</feature>
<evidence type="ECO:0000256" key="7">
    <source>
        <dbReference type="ARBA" id="ARBA00023163"/>
    </source>
</evidence>
<dbReference type="Pfam" id="PF07531">
    <property type="entry name" value="TAFH"/>
    <property type="match status" value="1"/>
</dbReference>
<keyword evidence="5" id="KW-0862">Zinc</keyword>
<evidence type="ECO:0000256" key="3">
    <source>
        <dbReference type="ARBA" id="ARBA00022723"/>
    </source>
</evidence>
<feature type="domain" description="MYND-type" evidence="11">
    <location>
        <begin position="366"/>
        <end position="402"/>
    </location>
</feature>
<dbReference type="Proteomes" id="UP000663852">
    <property type="component" value="Unassembled WGS sequence"/>
</dbReference>
<feature type="compositionally biased region" description="Polar residues" evidence="10">
    <location>
        <begin position="440"/>
        <end position="449"/>
    </location>
</feature>
<organism evidence="14 16">
    <name type="scientific">Adineta ricciae</name>
    <name type="common">Rotifer</name>
    <dbReference type="NCBI Taxonomy" id="249248"/>
    <lineage>
        <taxon>Eukaryota</taxon>
        <taxon>Metazoa</taxon>
        <taxon>Spiralia</taxon>
        <taxon>Gnathifera</taxon>
        <taxon>Rotifera</taxon>
        <taxon>Eurotatoria</taxon>
        <taxon>Bdelloidea</taxon>
        <taxon>Adinetida</taxon>
        <taxon>Adinetidae</taxon>
        <taxon>Adineta</taxon>
    </lineage>
</organism>
<keyword evidence="8" id="KW-0539">Nucleus</keyword>
<evidence type="ECO:0000313" key="16">
    <source>
        <dbReference type="Proteomes" id="UP000663852"/>
    </source>
</evidence>
<dbReference type="OrthoDB" id="8872930at2759"/>
<dbReference type="Pfam" id="PF01753">
    <property type="entry name" value="zf-MYND"/>
    <property type="match status" value="1"/>
</dbReference>
<dbReference type="InterPro" id="IPR037249">
    <property type="entry name" value="TAFH/NHR1_dom_sf"/>
</dbReference>
<dbReference type="Pfam" id="PF08788">
    <property type="entry name" value="NHR2"/>
    <property type="match status" value="1"/>
</dbReference>
<comment type="subcellular location">
    <subcellularLocation>
        <location evidence="1">Nucleus</location>
    </subcellularLocation>
</comment>